<sequence>MTPRSPALRLSAALGSVAVLLSLGVVAVASAGSAGPPGAPPPVGTYRLPLGSEADVTRGFEPPPQPWAAGHRGVDLRSSPGADALSPVGGVVTYAGGVGGRGVVTVTDAAGRRSSVEPVVPTVRVGDLVAQGTQLGTVTFGRSHCAPGTCLHWGVRVGGDYVDPLTLLPGAGPVVLLPLDDAAGLGR</sequence>
<proteinExistence type="predicted"/>
<protein>
    <submittedName>
        <fullName evidence="3">M23 family metallopeptidase</fullName>
    </submittedName>
</protein>
<dbReference type="Gene3D" id="2.70.70.10">
    <property type="entry name" value="Glucose Permease (Domain IIA)"/>
    <property type="match status" value="1"/>
</dbReference>
<accession>A0A7Y6A0I4</accession>
<organism evidence="3 4">
    <name type="scientific">Cellulomonas humilata</name>
    <dbReference type="NCBI Taxonomy" id="144055"/>
    <lineage>
        <taxon>Bacteria</taxon>
        <taxon>Bacillati</taxon>
        <taxon>Actinomycetota</taxon>
        <taxon>Actinomycetes</taxon>
        <taxon>Micrococcales</taxon>
        <taxon>Cellulomonadaceae</taxon>
        <taxon>Cellulomonas</taxon>
    </lineage>
</organism>
<evidence type="ECO:0000256" key="1">
    <source>
        <dbReference type="SAM" id="SignalP"/>
    </source>
</evidence>
<dbReference type="InterPro" id="IPR016047">
    <property type="entry name" value="M23ase_b-sheet_dom"/>
</dbReference>
<dbReference type="SUPFAM" id="SSF51261">
    <property type="entry name" value="Duplicated hybrid motif"/>
    <property type="match status" value="1"/>
</dbReference>
<feature type="signal peptide" evidence="1">
    <location>
        <begin position="1"/>
        <end position="31"/>
    </location>
</feature>
<dbReference type="Pfam" id="PF01551">
    <property type="entry name" value="Peptidase_M23"/>
    <property type="match status" value="1"/>
</dbReference>
<feature type="chain" id="PRO_5031314626" evidence="1">
    <location>
        <begin position="32"/>
        <end position="187"/>
    </location>
</feature>
<dbReference type="RefSeq" id="WP_175347484.1">
    <property type="nucleotide sequence ID" value="NZ_JABMCI010000062.1"/>
</dbReference>
<evidence type="ECO:0000259" key="2">
    <source>
        <dbReference type="Pfam" id="PF01551"/>
    </source>
</evidence>
<dbReference type="Proteomes" id="UP000565724">
    <property type="component" value="Unassembled WGS sequence"/>
</dbReference>
<evidence type="ECO:0000313" key="4">
    <source>
        <dbReference type="Proteomes" id="UP000565724"/>
    </source>
</evidence>
<name>A0A7Y6A0I4_9CELL</name>
<dbReference type="InterPro" id="IPR011055">
    <property type="entry name" value="Dup_hybrid_motif"/>
</dbReference>
<comment type="caution">
    <text evidence="3">The sequence shown here is derived from an EMBL/GenBank/DDBJ whole genome shotgun (WGS) entry which is preliminary data.</text>
</comment>
<reference evidence="3 4" key="1">
    <citation type="submission" date="2020-05" db="EMBL/GenBank/DDBJ databases">
        <title>Genome Sequencing of Type Strains.</title>
        <authorList>
            <person name="Lemaire J.F."/>
            <person name="Inderbitzin P."/>
            <person name="Gregorio O.A."/>
            <person name="Collins S.B."/>
            <person name="Wespe N."/>
            <person name="Knight-Connoni V."/>
        </authorList>
    </citation>
    <scope>NUCLEOTIDE SEQUENCE [LARGE SCALE GENOMIC DNA]</scope>
    <source>
        <strain evidence="3 4">ATCC 25174</strain>
    </source>
</reference>
<keyword evidence="4" id="KW-1185">Reference proteome</keyword>
<keyword evidence="1" id="KW-0732">Signal</keyword>
<gene>
    <name evidence="3" type="ORF">HP550_09740</name>
</gene>
<dbReference type="EMBL" id="JABMCI010000062">
    <property type="protein sequence ID" value="NUU17533.1"/>
    <property type="molecule type" value="Genomic_DNA"/>
</dbReference>
<feature type="domain" description="M23ase beta-sheet core" evidence="2">
    <location>
        <begin position="70"/>
        <end position="164"/>
    </location>
</feature>
<evidence type="ECO:0000313" key="3">
    <source>
        <dbReference type="EMBL" id="NUU17533.1"/>
    </source>
</evidence>
<dbReference type="AlphaFoldDB" id="A0A7Y6A0I4"/>